<proteinExistence type="predicted"/>
<organism evidence="1 2">
    <name type="scientific">Eumeta variegata</name>
    <name type="common">Bagworm moth</name>
    <name type="synonym">Eumeta japonica</name>
    <dbReference type="NCBI Taxonomy" id="151549"/>
    <lineage>
        <taxon>Eukaryota</taxon>
        <taxon>Metazoa</taxon>
        <taxon>Ecdysozoa</taxon>
        <taxon>Arthropoda</taxon>
        <taxon>Hexapoda</taxon>
        <taxon>Insecta</taxon>
        <taxon>Pterygota</taxon>
        <taxon>Neoptera</taxon>
        <taxon>Endopterygota</taxon>
        <taxon>Lepidoptera</taxon>
        <taxon>Glossata</taxon>
        <taxon>Ditrysia</taxon>
        <taxon>Tineoidea</taxon>
        <taxon>Psychidae</taxon>
        <taxon>Oiketicinae</taxon>
        <taxon>Eumeta</taxon>
    </lineage>
</organism>
<evidence type="ECO:0000313" key="2">
    <source>
        <dbReference type="Proteomes" id="UP000299102"/>
    </source>
</evidence>
<name>A0A4C1W2Y1_EUMVA</name>
<sequence>MRPQPWFRAVMTSPSSRHRNLVVWSRTTRATTQNIVTVGLDPINECPSSGARSAGAALRQLDRQRSIAIWISGPMLPGTTHSLFMCRTPGRYRDIKRRRVRRAHAIQLPHAALCGRCA</sequence>
<keyword evidence="2" id="KW-1185">Reference proteome</keyword>
<evidence type="ECO:0000313" key="1">
    <source>
        <dbReference type="EMBL" id="GBP45866.1"/>
    </source>
</evidence>
<reference evidence="1 2" key="1">
    <citation type="journal article" date="2019" name="Commun. Biol.">
        <title>The bagworm genome reveals a unique fibroin gene that provides high tensile strength.</title>
        <authorList>
            <person name="Kono N."/>
            <person name="Nakamura H."/>
            <person name="Ohtoshi R."/>
            <person name="Tomita M."/>
            <person name="Numata K."/>
            <person name="Arakawa K."/>
        </authorList>
    </citation>
    <scope>NUCLEOTIDE SEQUENCE [LARGE SCALE GENOMIC DNA]</scope>
</reference>
<comment type="caution">
    <text evidence="1">The sequence shown here is derived from an EMBL/GenBank/DDBJ whole genome shotgun (WGS) entry which is preliminary data.</text>
</comment>
<dbReference type="EMBL" id="BGZK01000473">
    <property type="protein sequence ID" value="GBP45866.1"/>
    <property type="molecule type" value="Genomic_DNA"/>
</dbReference>
<dbReference type="AlphaFoldDB" id="A0A4C1W2Y1"/>
<accession>A0A4C1W2Y1</accession>
<protein>
    <submittedName>
        <fullName evidence="1">Uncharacterized protein</fullName>
    </submittedName>
</protein>
<dbReference type="Proteomes" id="UP000299102">
    <property type="component" value="Unassembled WGS sequence"/>
</dbReference>
<gene>
    <name evidence="1" type="ORF">EVAR_31771_1</name>
</gene>